<dbReference type="RefSeq" id="WP_189878920.1">
    <property type="nucleotide sequence ID" value="NZ_BMWA01000030.1"/>
</dbReference>
<accession>A0ABW2EBB1</accession>
<keyword evidence="2" id="KW-1185">Reference proteome</keyword>
<protein>
    <submittedName>
        <fullName evidence="1">Fic family toxin-antitoxin system, toxin component</fullName>
    </submittedName>
</protein>
<comment type="caution">
    <text evidence="1">The sequence shown here is derived from an EMBL/GenBank/DDBJ whole genome shotgun (WGS) entry which is preliminary data.</text>
</comment>
<dbReference type="Proteomes" id="UP001596409">
    <property type="component" value="Unassembled WGS sequence"/>
</dbReference>
<dbReference type="EMBL" id="JBHSYM010000073">
    <property type="protein sequence ID" value="MFC7016081.1"/>
    <property type="molecule type" value="Genomic_DNA"/>
</dbReference>
<evidence type="ECO:0000313" key="1">
    <source>
        <dbReference type="EMBL" id="MFC7016081.1"/>
    </source>
</evidence>
<dbReference type="Gene3D" id="1.20.120.1870">
    <property type="entry name" value="Fic/DOC protein, Fido domain"/>
    <property type="match status" value="1"/>
</dbReference>
<gene>
    <name evidence="1" type="ORF">ACFQMH_31170</name>
</gene>
<proteinExistence type="predicted"/>
<evidence type="ECO:0000313" key="2">
    <source>
        <dbReference type="Proteomes" id="UP001596409"/>
    </source>
</evidence>
<dbReference type="InterPro" id="IPR053737">
    <property type="entry name" value="Type_II_TA_Toxin"/>
</dbReference>
<sequence length="124" mass="13722">MDLTIDLPWLLELARTQLGDPDVTDWGALEAARARHCYRVMDGLVYDQPHHRAAALFHSLCRVPALEHSNALYGVTVAAGYLHASGRPVQFTAKDAADLTEQVTAGSVDVRALADILKEWTERR</sequence>
<reference evidence="2" key="1">
    <citation type="journal article" date="2019" name="Int. J. Syst. Evol. Microbiol.">
        <title>The Global Catalogue of Microorganisms (GCM) 10K type strain sequencing project: providing services to taxonomists for standard genome sequencing and annotation.</title>
        <authorList>
            <consortium name="The Broad Institute Genomics Platform"/>
            <consortium name="The Broad Institute Genome Sequencing Center for Infectious Disease"/>
            <person name="Wu L."/>
            <person name="Ma J."/>
        </authorList>
    </citation>
    <scope>NUCLEOTIDE SEQUENCE [LARGE SCALE GENOMIC DNA]</scope>
    <source>
        <strain evidence="2">JCM 4855</strain>
    </source>
</reference>
<organism evidence="1 2">
    <name type="scientific">Streptomyces viridiviolaceus</name>
    <dbReference type="NCBI Taxonomy" id="68282"/>
    <lineage>
        <taxon>Bacteria</taxon>
        <taxon>Bacillati</taxon>
        <taxon>Actinomycetota</taxon>
        <taxon>Actinomycetes</taxon>
        <taxon>Kitasatosporales</taxon>
        <taxon>Streptomycetaceae</taxon>
        <taxon>Streptomyces</taxon>
    </lineage>
</organism>
<name>A0ABW2EBB1_9ACTN</name>